<dbReference type="OrthoDB" id="9790352at2"/>
<gene>
    <name evidence="12" type="primary">dapB</name>
    <name evidence="15" type="ORF">SAMN05444406_1209</name>
</gene>
<evidence type="ECO:0000256" key="5">
    <source>
        <dbReference type="ARBA" id="ARBA00022777"/>
    </source>
</evidence>
<keyword evidence="9 12" id="KW-0560">Oxidoreductase</keyword>
<dbReference type="UniPathway" id="UPA00050">
    <property type="reaction ID" value="UER00461"/>
</dbReference>
<evidence type="ECO:0000256" key="6">
    <source>
        <dbReference type="ARBA" id="ARBA00022840"/>
    </source>
</evidence>
<keyword evidence="16" id="KW-1185">Reference proteome</keyword>
<dbReference type="GO" id="GO:0019877">
    <property type="term" value="P:diaminopimelate biosynthetic process"/>
    <property type="evidence" value="ECO:0007669"/>
    <property type="project" value="UniProtKB-UniRule"/>
</dbReference>
<dbReference type="InterPro" id="IPR036291">
    <property type="entry name" value="NAD(P)-bd_dom_sf"/>
</dbReference>
<comment type="caution">
    <text evidence="12">Was originally thought to be a dihydrodipicolinate reductase (DHDPR), catalyzing the conversion of dihydrodipicolinate to tetrahydrodipicolinate. However, it was shown in E.coli that the substrate of the enzymatic reaction is not dihydrodipicolinate (DHDP) but in fact (2S,4S)-4-hydroxy-2,3,4,5-tetrahydrodipicolinic acid (HTPA), the product released by the DapA-catalyzed reaction.</text>
</comment>
<dbReference type="GO" id="GO:0008839">
    <property type="term" value="F:4-hydroxy-tetrahydrodipicolinate reductase"/>
    <property type="evidence" value="ECO:0007669"/>
    <property type="project" value="UniProtKB-UniRule"/>
</dbReference>
<dbReference type="Pfam" id="PF01113">
    <property type="entry name" value="DapB_N"/>
    <property type="match status" value="1"/>
</dbReference>
<feature type="binding site" evidence="12">
    <location>
        <position position="34"/>
    </location>
    <ligand>
        <name>NAD(+)</name>
        <dbReference type="ChEBI" id="CHEBI:57540"/>
    </ligand>
</feature>
<dbReference type="GO" id="GO:0016726">
    <property type="term" value="F:oxidoreductase activity, acting on CH or CH2 groups, NAD or NADP as acceptor"/>
    <property type="evidence" value="ECO:0007669"/>
    <property type="project" value="UniProtKB-UniRule"/>
</dbReference>
<accession>A0A1I5WX95</accession>
<comment type="catalytic activity">
    <reaction evidence="12">
        <text>(S)-2,3,4,5-tetrahydrodipicolinate + NAD(+) + H2O = (2S,4S)-4-hydroxy-2,3,4,5-tetrahydrodipicolinate + NADH + H(+)</text>
        <dbReference type="Rhea" id="RHEA:35323"/>
        <dbReference type="ChEBI" id="CHEBI:15377"/>
        <dbReference type="ChEBI" id="CHEBI:15378"/>
        <dbReference type="ChEBI" id="CHEBI:16845"/>
        <dbReference type="ChEBI" id="CHEBI:57540"/>
        <dbReference type="ChEBI" id="CHEBI:57945"/>
        <dbReference type="ChEBI" id="CHEBI:67139"/>
        <dbReference type="EC" id="1.17.1.8"/>
    </reaction>
</comment>
<feature type="binding site" evidence="12">
    <location>
        <position position="144"/>
    </location>
    <ligand>
        <name>(S)-2,3,4,5-tetrahydrodipicolinate</name>
        <dbReference type="ChEBI" id="CHEBI:16845"/>
    </ligand>
</feature>
<keyword evidence="4" id="KW-0547">Nucleotide-binding</keyword>
<dbReference type="STRING" id="937334.SAMN05444406_1209"/>
<evidence type="ECO:0000256" key="8">
    <source>
        <dbReference type="ARBA" id="ARBA00022915"/>
    </source>
</evidence>
<evidence type="ECO:0000256" key="10">
    <source>
        <dbReference type="ARBA" id="ARBA00023027"/>
    </source>
</evidence>
<dbReference type="GO" id="GO:0005829">
    <property type="term" value="C:cytosol"/>
    <property type="evidence" value="ECO:0007669"/>
    <property type="project" value="TreeGrafter"/>
</dbReference>
<dbReference type="InterPro" id="IPR002912">
    <property type="entry name" value="ACT_dom"/>
</dbReference>
<dbReference type="GO" id="GO:0050661">
    <property type="term" value="F:NADP binding"/>
    <property type="evidence" value="ECO:0007669"/>
    <property type="project" value="UniProtKB-UniRule"/>
</dbReference>
<dbReference type="InterPro" id="IPR054352">
    <property type="entry name" value="ACT_Aspartokinase"/>
</dbReference>
<feature type="binding site" evidence="12">
    <location>
        <begin position="8"/>
        <end position="13"/>
    </location>
    <ligand>
        <name>NAD(+)</name>
        <dbReference type="ChEBI" id="CHEBI:57540"/>
    </ligand>
</feature>
<keyword evidence="3 12" id="KW-0028">Amino-acid biosynthesis</keyword>
<feature type="binding site" evidence="12">
    <location>
        <begin position="86"/>
        <end position="88"/>
    </location>
    <ligand>
        <name>NAD(+)</name>
        <dbReference type="ChEBI" id="CHEBI:57540"/>
    </ligand>
</feature>
<proteinExistence type="inferred from homology"/>
<protein>
    <recommendedName>
        <fullName evidence="12 13">4-hydroxy-tetrahydrodipicolinate reductase</fullName>
        <shortName evidence="12">HTPA reductase</shortName>
        <ecNumber evidence="12 13">1.17.1.8</ecNumber>
    </recommendedName>
</protein>
<dbReference type="PROSITE" id="PS51671">
    <property type="entry name" value="ACT"/>
    <property type="match status" value="2"/>
</dbReference>
<dbReference type="GO" id="GO:0016301">
    <property type="term" value="F:kinase activity"/>
    <property type="evidence" value="ECO:0007669"/>
    <property type="project" value="UniProtKB-KW"/>
</dbReference>
<dbReference type="HAMAP" id="MF_00102">
    <property type="entry name" value="DapB"/>
    <property type="match status" value="1"/>
</dbReference>
<evidence type="ECO:0000313" key="16">
    <source>
        <dbReference type="Proteomes" id="UP000198577"/>
    </source>
</evidence>
<organism evidence="15 16">
    <name type="scientific">Caldicoprobacter faecalis</name>
    <dbReference type="NCBI Taxonomy" id="937334"/>
    <lineage>
        <taxon>Bacteria</taxon>
        <taxon>Bacillati</taxon>
        <taxon>Bacillota</taxon>
        <taxon>Clostridia</taxon>
        <taxon>Caldicoprobacterales</taxon>
        <taxon>Caldicoprobacteraceae</taxon>
        <taxon>Caldicoprobacter</taxon>
    </lineage>
</organism>
<dbReference type="PANTHER" id="PTHR20836:SF7">
    <property type="entry name" value="4-HYDROXY-TETRAHYDRODIPICOLINATE REDUCTASE"/>
    <property type="match status" value="1"/>
</dbReference>
<evidence type="ECO:0000313" key="15">
    <source>
        <dbReference type="EMBL" id="SFQ24310.1"/>
    </source>
</evidence>
<dbReference type="Gene3D" id="3.40.50.720">
    <property type="entry name" value="NAD(P)-binding Rossmann-like Domain"/>
    <property type="match status" value="1"/>
</dbReference>
<dbReference type="Proteomes" id="UP000198577">
    <property type="component" value="Unassembled WGS sequence"/>
</dbReference>
<dbReference type="InterPro" id="IPR023940">
    <property type="entry name" value="DHDPR_bac"/>
</dbReference>
<dbReference type="UniPathway" id="UPA00051">
    <property type="reaction ID" value="UER00462"/>
</dbReference>
<dbReference type="EMBL" id="FOXR01000020">
    <property type="protein sequence ID" value="SFQ24310.1"/>
    <property type="molecule type" value="Genomic_DNA"/>
</dbReference>
<keyword evidence="7 12" id="KW-0521">NADP</keyword>
<evidence type="ECO:0000259" key="14">
    <source>
        <dbReference type="PROSITE" id="PS51671"/>
    </source>
</evidence>
<feature type="active site" description="Proton donor/acceptor" evidence="12">
    <location>
        <position position="143"/>
    </location>
</feature>
<keyword evidence="8 12" id="KW-0220">Diaminopimelate biosynthesis</keyword>
<feature type="binding site" evidence="12">
    <location>
        <position position="35"/>
    </location>
    <ligand>
        <name>NADP(+)</name>
        <dbReference type="ChEBI" id="CHEBI:58349"/>
    </ligand>
</feature>
<feature type="binding site" evidence="12">
    <location>
        <begin position="153"/>
        <end position="154"/>
    </location>
    <ligand>
        <name>(S)-2,3,4,5-tetrahydrodipicolinate</name>
        <dbReference type="ChEBI" id="CHEBI:16845"/>
    </ligand>
</feature>
<feature type="domain" description="ACT" evidence="14">
    <location>
        <begin position="268"/>
        <end position="342"/>
    </location>
</feature>
<dbReference type="GO" id="GO:0005524">
    <property type="term" value="F:ATP binding"/>
    <property type="evidence" value="ECO:0007669"/>
    <property type="project" value="UniProtKB-KW"/>
</dbReference>
<dbReference type="CDD" id="cd04913">
    <property type="entry name" value="ACT_AKii-LysC-BS-like_1"/>
    <property type="match status" value="1"/>
</dbReference>
<keyword evidence="6" id="KW-0067">ATP-binding</keyword>
<dbReference type="Gene3D" id="3.30.360.10">
    <property type="entry name" value="Dihydrodipicolinate Reductase, domain 2"/>
    <property type="match status" value="1"/>
</dbReference>
<dbReference type="SUPFAM" id="SSF55347">
    <property type="entry name" value="Glyceraldehyde-3-phosphate dehydrogenase-like, C-terminal domain"/>
    <property type="match status" value="1"/>
</dbReference>
<name>A0A1I5WX95_9FIRM</name>
<evidence type="ECO:0000256" key="3">
    <source>
        <dbReference type="ARBA" id="ARBA00022605"/>
    </source>
</evidence>
<reference evidence="15 16" key="1">
    <citation type="submission" date="2016-10" db="EMBL/GenBank/DDBJ databases">
        <authorList>
            <person name="de Groot N.N."/>
        </authorList>
    </citation>
    <scope>NUCLEOTIDE SEQUENCE [LARGE SCALE GENOMIC DNA]</scope>
    <source>
        <strain evidence="15 16">DSM 20678</strain>
    </source>
</reference>
<dbReference type="GO" id="GO:0009088">
    <property type="term" value="P:threonine biosynthetic process"/>
    <property type="evidence" value="ECO:0007669"/>
    <property type="project" value="UniProtKB-UniPathway"/>
</dbReference>
<comment type="subcellular location">
    <subcellularLocation>
        <location evidence="12">Cytoplasm</location>
    </subcellularLocation>
</comment>
<dbReference type="PROSITE" id="PS01298">
    <property type="entry name" value="DAPB"/>
    <property type="match status" value="1"/>
</dbReference>
<comment type="subunit">
    <text evidence="12">Homotetramer.</text>
</comment>
<evidence type="ECO:0000256" key="13">
    <source>
        <dbReference type="NCBIfam" id="TIGR00036"/>
    </source>
</evidence>
<comment type="pathway">
    <text evidence="12">Amino-acid biosynthesis; L-lysine biosynthesis via DAP pathway; (S)-tetrahydrodipicolinate from L-aspartate: step 4/4.</text>
</comment>
<dbReference type="FunFam" id="3.30.360.10:FF:000004">
    <property type="entry name" value="4-hydroxy-tetrahydrodipicolinate reductase"/>
    <property type="match status" value="1"/>
</dbReference>
<evidence type="ECO:0000256" key="2">
    <source>
        <dbReference type="ARBA" id="ARBA00022490"/>
    </source>
</evidence>
<dbReference type="GO" id="GO:0009089">
    <property type="term" value="P:lysine biosynthetic process via diaminopimelate"/>
    <property type="evidence" value="ECO:0007669"/>
    <property type="project" value="UniProtKB-UniRule"/>
</dbReference>
<dbReference type="CDD" id="cd04923">
    <property type="entry name" value="ACT_AK-LysC-DapG-like_2"/>
    <property type="match status" value="1"/>
</dbReference>
<keyword evidence="10 12" id="KW-0520">NAD</keyword>
<evidence type="ECO:0000256" key="1">
    <source>
        <dbReference type="ARBA" id="ARBA00006642"/>
    </source>
</evidence>
<dbReference type="GO" id="GO:0051287">
    <property type="term" value="F:NAD binding"/>
    <property type="evidence" value="ECO:0007669"/>
    <property type="project" value="UniProtKB-UniRule"/>
</dbReference>
<comment type="similarity">
    <text evidence="1 12">Belongs to the DapB family.</text>
</comment>
<comment type="function">
    <text evidence="12">Catalyzes the conversion of 4-hydroxy-tetrahydrodipicolinate (HTPA) to tetrahydrodipicolinate.</text>
</comment>
<keyword evidence="2 12" id="KW-0963">Cytoplasm</keyword>
<dbReference type="UniPathway" id="UPA00034">
    <property type="reaction ID" value="UER00018"/>
</dbReference>
<evidence type="ECO:0000256" key="4">
    <source>
        <dbReference type="ARBA" id="ARBA00022741"/>
    </source>
</evidence>
<dbReference type="InterPro" id="IPR022664">
    <property type="entry name" value="DapB_N_CS"/>
</dbReference>
<sequence>MIRIIIHGCNGKMGQAVASAAAADPDIQVVAGIDKFPDSKQNPFPTYGSLSQCKETADVIVDFSTPAALADLLAFANERKIAAVIATTGFSQDDIKLIEQASRSIPIFRSANMSLGVNVMLELAQKAASTLGDEFDIEIIEKHHNQKVDSPSGTAYALADAINQTLLNSKNYIYGRHSKNQRRSKSEIGIHAVRGGTIPGQHTVLFAGSDEVLEITHTAYSRQIFALGALRACKYIVRKSPGLYGMKDMLNEQAAVTNINSDNQQALITINNIPDDTAAIAKIFQSIAQQDINIDMISHTTPVNGQLSISFTVPRKDVGKAIEVVNDLETLLPTISLNTYEGIVKLSVEGPGMAQQPGIAAKVFSIMAQQNIKIMAITTSETKISYIIHQLDEKKALEALMEAFEL</sequence>
<dbReference type="EC" id="1.17.1.8" evidence="12 13"/>
<feature type="binding site" evidence="12">
    <location>
        <begin position="110"/>
        <end position="113"/>
    </location>
    <ligand>
        <name>NAD(+)</name>
        <dbReference type="ChEBI" id="CHEBI:57540"/>
    </ligand>
</feature>
<keyword evidence="11 12" id="KW-0457">Lysine biosynthesis</keyword>
<dbReference type="InterPro" id="IPR045865">
    <property type="entry name" value="ACT-like_dom_sf"/>
</dbReference>
<dbReference type="SUPFAM" id="SSF55021">
    <property type="entry name" value="ACT-like"/>
    <property type="match status" value="2"/>
</dbReference>
<evidence type="ECO:0000256" key="7">
    <source>
        <dbReference type="ARBA" id="ARBA00022857"/>
    </source>
</evidence>
<evidence type="ECO:0000256" key="11">
    <source>
        <dbReference type="ARBA" id="ARBA00023154"/>
    </source>
</evidence>
<keyword evidence="5" id="KW-0808">Transferase</keyword>
<dbReference type="CDD" id="cd02274">
    <property type="entry name" value="DHDPR_N"/>
    <property type="match status" value="1"/>
</dbReference>
<dbReference type="Gene3D" id="3.30.2130.10">
    <property type="entry name" value="VC0802-like"/>
    <property type="match status" value="1"/>
</dbReference>
<feature type="domain" description="ACT" evidence="14">
    <location>
        <begin position="348"/>
        <end position="406"/>
    </location>
</feature>
<dbReference type="Pfam" id="PF22468">
    <property type="entry name" value="ACT_9"/>
    <property type="match status" value="2"/>
</dbReference>
<dbReference type="AlphaFoldDB" id="A0A1I5WX95"/>
<evidence type="ECO:0000256" key="12">
    <source>
        <dbReference type="HAMAP-Rule" id="MF_00102"/>
    </source>
</evidence>
<evidence type="ECO:0000256" key="9">
    <source>
        <dbReference type="ARBA" id="ARBA00023002"/>
    </source>
</evidence>
<feature type="active site" description="Proton donor" evidence="12">
    <location>
        <position position="147"/>
    </location>
</feature>
<dbReference type="InterPro" id="IPR022663">
    <property type="entry name" value="DapB_C"/>
</dbReference>
<dbReference type="NCBIfam" id="TIGR00036">
    <property type="entry name" value="dapB"/>
    <property type="match status" value="1"/>
</dbReference>
<keyword evidence="5" id="KW-0418">Kinase</keyword>
<comment type="catalytic activity">
    <reaction evidence="12">
        <text>(S)-2,3,4,5-tetrahydrodipicolinate + NADP(+) + H2O = (2S,4S)-4-hydroxy-2,3,4,5-tetrahydrodipicolinate + NADPH + H(+)</text>
        <dbReference type="Rhea" id="RHEA:35331"/>
        <dbReference type="ChEBI" id="CHEBI:15377"/>
        <dbReference type="ChEBI" id="CHEBI:15378"/>
        <dbReference type="ChEBI" id="CHEBI:16845"/>
        <dbReference type="ChEBI" id="CHEBI:57783"/>
        <dbReference type="ChEBI" id="CHEBI:58349"/>
        <dbReference type="ChEBI" id="CHEBI:67139"/>
        <dbReference type="EC" id="1.17.1.8"/>
    </reaction>
</comment>
<dbReference type="Pfam" id="PF05173">
    <property type="entry name" value="DapB_C"/>
    <property type="match status" value="1"/>
</dbReference>
<dbReference type="SUPFAM" id="SSF51735">
    <property type="entry name" value="NAD(P)-binding Rossmann-fold domains"/>
    <property type="match status" value="1"/>
</dbReference>
<dbReference type="InterPro" id="IPR000846">
    <property type="entry name" value="DapB_N"/>
</dbReference>
<dbReference type="PANTHER" id="PTHR20836">
    <property type="entry name" value="DIHYDRODIPICOLINATE REDUCTASE"/>
    <property type="match status" value="1"/>
</dbReference>